<protein>
    <recommendedName>
        <fullName evidence="4">Serine aminopeptidase S33 domain-containing protein</fullName>
    </recommendedName>
</protein>
<dbReference type="GO" id="GO:0047372">
    <property type="term" value="F:monoacylglycerol lipase activity"/>
    <property type="evidence" value="ECO:0007669"/>
    <property type="project" value="TreeGrafter"/>
</dbReference>
<evidence type="ECO:0000256" key="1">
    <source>
        <dbReference type="ARBA" id="ARBA00010884"/>
    </source>
</evidence>
<dbReference type="InterPro" id="IPR050960">
    <property type="entry name" value="AB_hydrolase_4_sf"/>
</dbReference>
<dbReference type="SUPFAM" id="SSF53474">
    <property type="entry name" value="alpha/beta-Hydrolases"/>
    <property type="match status" value="1"/>
</dbReference>
<evidence type="ECO:0008006" key="4">
    <source>
        <dbReference type="Google" id="ProtNLM"/>
    </source>
</evidence>
<reference evidence="2 3" key="1">
    <citation type="journal article" date="2019" name="Nat. Ecol. Evol.">
        <title>Megaphylogeny resolves global patterns of mushroom evolution.</title>
        <authorList>
            <person name="Varga T."/>
            <person name="Krizsan K."/>
            <person name="Foldi C."/>
            <person name="Dima B."/>
            <person name="Sanchez-Garcia M."/>
            <person name="Sanchez-Ramirez S."/>
            <person name="Szollosi G.J."/>
            <person name="Szarkandi J.G."/>
            <person name="Papp V."/>
            <person name="Albert L."/>
            <person name="Andreopoulos W."/>
            <person name="Angelini C."/>
            <person name="Antonin V."/>
            <person name="Barry K.W."/>
            <person name="Bougher N.L."/>
            <person name="Buchanan P."/>
            <person name="Buyck B."/>
            <person name="Bense V."/>
            <person name="Catcheside P."/>
            <person name="Chovatia M."/>
            <person name="Cooper J."/>
            <person name="Damon W."/>
            <person name="Desjardin D."/>
            <person name="Finy P."/>
            <person name="Geml J."/>
            <person name="Haridas S."/>
            <person name="Hughes K."/>
            <person name="Justo A."/>
            <person name="Karasinski D."/>
            <person name="Kautmanova I."/>
            <person name="Kiss B."/>
            <person name="Kocsube S."/>
            <person name="Kotiranta H."/>
            <person name="LaButti K.M."/>
            <person name="Lechner B.E."/>
            <person name="Liimatainen K."/>
            <person name="Lipzen A."/>
            <person name="Lukacs Z."/>
            <person name="Mihaltcheva S."/>
            <person name="Morgado L.N."/>
            <person name="Niskanen T."/>
            <person name="Noordeloos M.E."/>
            <person name="Ohm R.A."/>
            <person name="Ortiz-Santana B."/>
            <person name="Ovrebo C."/>
            <person name="Racz N."/>
            <person name="Riley R."/>
            <person name="Savchenko A."/>
            <person name="Shiryaev A."/>
            <person name="Soop K."/>
            <person name="Spirin V."/>
            <person name="Szebenyi C."/>
            <person name="Tomsovsky M."/>
            <person name="Tulloss R.E."/>
            <person name="Uehling J."/>
            <person name="Grigoriev I.V."/>
            <person name="Vagvolgyi C."/>
            <person name="Papp T."/>
            <person name="Martin F.M."/>
            <person name="Miettinen O."/>
            <person name="Hibbett D.S."/>
            <person name="Nagy L.G."/>
        </authorList>
    </citation>
    <scope>NUCLEOTIDE SEQUENCE [LARGE SCALE GENOMIC DNA]</scope>
    <source>
        <strain evidence="2 3">CBS 166.37</strain>
    </source>
</reference>
<keyword evidence="3" id="KW-1185">Reference proteome</keyword>
<dbReference type="STRING" id="68775.A0A5C3M541"/>
<comment type="similarity">
    <text evidence="1">Belongs to the AB hydrolase superfamily. AB hydrolase 4 family.</text>
</comment>
<dbReference type="EMBL" id="ML213597">
    <property type="protein sequence ID" value="TFK40432.1"/>
    <property type="molecule type" value="Genomic_DNA"/>
</dbReference>
<dbReference type="Proteomes" id="UP000308652">
    <property type="component" value="Unassembled WGS sequence"/>
</dbReference>
<sequence>MSSNISVRSFTDPDKFEETSLHAAMETRCNSLLTSFVPTWWLPNGHLKTIYNVVGKLLRTDRLNIQSKKETGLDFTPSDLSRTMDDAPSIVVAHVLTGGFYKLFLRAVVALACKLIGDGGLGYLGYRGNSISDRCIGASVPITSPRFYIADHTDDLRQTLIYIAKKDPRSPLFGLGFSLGAKVMTRYIEKI</sequence>
<proteinExistence type="inferred from homology"/>
<evidence type="ECO:0000313" key="3">
    <source>
        <dbReference type="Proteomes" id="UP000308652"/>
    </source>
</evidence>
<gene>
    <name evidence="2" type="ORF">BDQ12DRAFT_772822</name>
</gene>
<dbReference type="OrthoDB" id="5954035at2759"/>
<dbReference type="GO" id="GO:0051793">
    <property type="term" value="P:medium-chain fatty acid catabolic process"/>
    <property type="evidence" value="ECO:0007669"/>
    <property type="project" value="TreeGrafter"/>
</dbReference>
<dbReference type="GO" id="GO:0008126">
    <property type="term" value="F:acetylesterase activity"/>
    <property type="evidence" value="ECO:0007669"/>
    <property type="project" value="TreeGrafter"/>
</dbReference>
<dbReference type="InterPro" id="IPR029058">
    <property type="entry name" value="AB_hydrolase_fold"/>
</dbReference>
<dbReference type="PANTHER" id="PTHR10794:SF63">
    <property type="entry name" value="ALPHA_BETA HYDROLASE 1, ISOFORM A"/>
    <property type="match status" value="1"/>
</dbReference>
<dbReference type="AlphaFoldDB" id="A0A5C3M541"/>
<organism evidence="2 3">
    <name type="scientific">Crucibulum laeve</name>
    <dbReference type="NCBI Taxonomy" id="68775"/>
    <lineage>
        <taxon>Eukaryota</taxon>
        <taxon>Fungi</taxon>
        <taxon>Dikarya</taxon>
        <taxon>Basidiomycota</taxon>
        <taxon>Agaricomycotina</taxon>
        <taxon>Agaricomycetes</taxon>
        <taxon>Agaricomycetidae</taxon>
        <taxon>Agaricales</taxon>
        <taxon>Agaricineae</taxon>
        <taxon>Nidulariaceae</taxon>
        <taxon>Crucibulum</taxon>
    </lineage>
</organism>
<accession>A0A5C3M541</accession>
<evidence type="ECO:0000313" key="2">
    <source>
        <dbReference type="EMBL" id="TFK40432.1"/>
    </source>
</evidence>
<dbReference type="GO" id="GO:0051792">
    <property type="term" value="P:medium-chain fatty acid biosynthetic process"/>
    <property type="evidence" value="ECO:0007669"/>
    <property type="project" value="TreeGrafter"/>
</dbReference>
<name>A0A5C3M541_9AGAR</name>
<dbReference type="PANTHER" id="PTHR10794">
    <property type="entry name" value="ABHYDROLASE DOMAIN-CONTAINING PROTEIN"/>
    <property type="match status" value="1"/>
</dbReference>